<comment type="caution">
    <text evidence="6">The sequence shown here is derived from an EMBL/GenBank/DDBJ whole genome shotgun (WGS) entry which is preliminary data.</text>
</comment>
<feature type="binding site" evidence="5">
    <location>
        <begin position="96"/>
        <end position="99"/>
    </location>
    <ligand>
        <name>substrate</name>
    </ligand>
</feature>
<keyword evidence="5" id="KW-0479">Metal-binding</keyword>
<reference evidence="6 7" key="1">
    <citation type="journal article" date="2014" name="Genome Announc.">
        <title>Draft Genome Sequence of Advenella kashmirensis Strain W13003, a Polycyclic Aromatic Hydrocarbon-Degrading Bacterium.</title>
        <authorList>
            <person name="Wang X."/>
            <person name="Jin D."/>
            <person name="Zhou L."/>
            <person name="Wu L."/>
            <person name="An W."/>
            <person name="Zhao L."/>
        </authorList>
    </citation>
    <scope>NUCLEOTIDE SEQUENCE [LARGE SCALE GENOMIC DNA]</scope>
    <source>
        <strain evidence="6 7">W13003</strain>
    </source>
</reference>
<dbReference type="PANTHER" id="PTHR33254:SF4">
    <property type="entry name" value="4-HYDROXY-4-METHYL-2-OXOGLUTARATE ALDOLASE 3-RELATED"/>
    <property type="match status" value="1"/>
</dbReference>
<dbReference type="RefSeq" id="WP_024005345.1">
    <property type="nucleotide sequence ID" value="NZ_KI650980.1"/>
</dbReference>
<sequence length="227" mass="24053">MSSPNINKEFDRVPADVVAKAAVFQPAILSDVNGRRGAFHGRIRALRPNMKLAGPAFTVEVRPGDNLMIHAALALAKPGDVLVIDGKGDQTCALMGTIMMQAARKRGLAGVIVDAAVRDSLEIEEMNFPVFSVGTNPNGPTKEVGGRIGYPISCGGVTVHPGDFITADADGVMCIEREKIGTLLEKAQEKETAESRRIAGIKEGKLGTPWLLPSLITAGVLKEGEEL</sequence>
<evidence type="ECO:0000256" key="3">
    <source>
        <dbReference type="ARBA" id="ARBA00029596"/>
    </source>
</evidence>
<proteinExistence type="predicted"/>
<dbReference type="SUPFAM" id="SSF89562">
    <property type="entry name" value="RraA-like"/>
    <property type="match status" value="1"/>
</dbReference>
<dbReference type="CDD" id="cd16841">
    <property type="entry name" value="RraA_family"/>
    <property type="match status" value="1"/>
</dbReference>
<dbReference type="Pfam" id="PF03737">
    <property type="entry name" value="RraA-like"/>
    <property type="match status" value="1"/>
</dbReference>
<evidence type="ECO:0000256" key="2">
    <source>
        <dbReference type="ARBA" id="ARBA00016549"/>
    </source>
</evidence>
<evidence type="ECO:0000313" key="6">
    <source>
        <dbReference type="EMBL" id="ETF01514.1"/>
    </source>
</evidence>
<dbReference type="InterPro" id="IPR036704">
    <property type="entry name" value="RraA/RraA-like_sf"/>
</dbReference>
<keyword evidence="5" id="KW-0460">Magnesium</keyword>
<comment type="cofactor">
    <cofactor evidence="1">
        <name>a divalent metal cation</name>
        <dbReference type="ChEBI" id="CHEBI:60240"/>
    </cofactor>
</comment>
<dbReference type="InterPro" id="IPR005493">
    <property type="entry name" value="RraA/RraA-like"/>
</dbReference>
<dbReference type="PANTHER" id="PTHR33254">
    <property type="entry name" value="4-HYDROXY-4-METHYL-2-OXOGLUTARATE ALDOLASE 3-RELATED"/>
    <property type="match status" value="1"/>
</dbReference>
<accession>V8QRC3</accession>
<dbReference type="eggNOG" id="COG0684">
    <property type="taxonomic scope" value="Bacteria"/>
</dbReference>
<comment type="cofactor">
    <cofactor evidence="5">
        <name>Mg(2+)</name>
        <dbReference type="ChEBI" id="CHEBI:18420"/>
    </cofactor>
</comment>
<dbReference type="AlphaFoldDB" id="V8QRC3"/>
<dbReference type="HOGENOM" id="CLU_072626_3_2_4"/>
<dbReference type="PATRIC" id="fig|1424334.3.peg.2396"/>
<feature type="binding site" evidence="5">
    <location>
        <position position="119"/>
    </location>
    <ligand>
        <name>Mg(2+)</name>
        <dbReference type="ChEBI" id="CHEBI:18420"/>
    </ligand>
</feature>
<dbReference type="Proteomes" id="UP000018733">
    <property type="component" value="Unassembled WGS sequence"/>
</dbReference>
<evidence type="ECO:0000256" key="4">
    <source>
        <dbReference type="ARBA" id="ARBA00030169"/>
    </source>
</evidence>
<name>V8QRC3_9BURK</name>
<feature type="binding site" evidence="5">
    <location>
        <position position="118"/>
    </location>
    <ligand>
        <name>substrate</name>
    </ligand>
</feature>
<dbReference type="OrthoDB" id="8717144at2"/>
<dbReference type="EMBL" id="AYXT01000010">
    <property type="protein sequence ID" value="ETF01514.1"/>
    <property type="molecule type" value="Genomic_DNA"/>
</dbReference>
<dbReference type="Gene3D" id="3.50.30.40">
    <property type="entry name" value="Ribonuclease E inhibitor RraA/RraA-like"/>
    <property type="match status" value="1"/>
</dbReference>
<dbReference type="GO" id="GO:0046872">
    <property type="term" value="F:metal ion binding"/>
    <property type="evidence" value="ECO:0007669"/>
    <property type="project" value="UniProtKB-KW"/>
</dbReference>
<gene>
    <name evidence="6" type="ORF">W822_11895</name>
</gene>
<evidence type="ECO:0000256" key="1">
    <source>
        <dbReference type="ARBA" id="ARBA00001968"/>
    </source>
</evidence>
<evidence type="ECO:0000256" key="5">
    <source>
        <dbReference type="PIRSR" id="PIRSR605493-1"/>
    </source>
</evidence>
<protein>
    <recommendedName>
        <fullName evidence="2">Putative 4-hydroxy-4-methyl-2-oxoglutarate aldolase</fullName>
    </recommendedName>
    <alternativeName>
        <fullName evidence="3">Regulator of ribonuclease activity homolog</fullName>
    </alternativeName>
    <alternativeName>
        <fullName evidence="4">RraA-like protein</fullName>
    </alternativeName>
</protein>
<keyword evidence="7" id="KW-1185">Reference proteome</keyword>
<evidence type="ECO:0000313" key="7">
    <source>
        <dbReference type="Proteomes" id="UP000018733"/>
    </source>
</evidence>
<dbReference type="STRING" id="1424334.W822_11895"/>
<organism evidence="6 7">
    <name type="scientific">Advenella kashmirensis W13003</name>
    <dbReference type="NCBI Taxonomy" id="1424334"/>
    <lineage>
        <taxon>Bacteria</taxon>
        <taxon>Pseudomonadati</taxon>
        <taxon>Pseudomonadota</taxon>
        <taxon>Betaproteobacteria</taxon>
        <taxon>Burkholderiales</taxon>
        <taxon>Alcaligenaceae</taxon>
    </lineage>
</organism>